<comment type="subcellular location">
    <subcellularLocation>
        <location evidence="1 14">Cell outer membrane</location>
        <topology evidence="1 14">Multi-pass membrane protein</topology>
    </subcellularLocation>
</comment>
<dbReference type="InterPro" id="IPR010917">
    <property type="entry name" value="TonB_rcpt_CS"/>
</dbReference>
<dbReference type="GO" id="GO:0009279">
    <property type="term" value="C:cell outer membrane"/>
    <property type="evidence" value="ECO:0007669"/>
    <property type="project" value="UniProtKB-SubCell"/>
</dbReference>
<evidence type="ECO:0000256" key="3">
    <source>
        <dbReference type="ARBA" id="ARBA00022448"/>
    </source>
</evidence>
<dbReference type="CDD" id="cd01347">
    <property type="entry name" value="ligand_gated_channel"/>
    <property type="match status" value="1"/>
</dbReference>
<evidence type="ECO:0000313" key="19">
    <source>
        <dbReference type="EMBL" id="CDF87027.1"/>
    </source>
</evidence>
<feature type="chain" id="PRO_5001530166" evidence="17">
    <location>
        <begin position="35"/>
        <end position="806"/>
    </location>
</feature>
<keyword evidence="20" id="KW-1185">Reference proteome</keyword>
<keyword evidence="10 16" id="KW-0798">TonB box</keyword>
<dbReference type="NCBIfam" id="TIGR01783">
    <property type="entry name" value="TonB-siderophor"/>
    <property type="match status" value="1"/>
</dbReference>
<evidence type="ECO:0000259" key="18">
    <source>
        <dbReference type="SMART" id="SM00965"/>
    </source>
</evidence>
<dbReference type="Proteomes" id="UP000025241">
    <property type="component" value="Chromosome I"/>
</dbReference>
<dbReference type="Gene3D" id="2.170.130.10">
    <property type="entry name" value="TonB-dependent receptor, plug domain"/>
    <property type="match status" value="1"/>
</dbReference>
<dbReference type="InterPro" id="IPR012910">
    <property type="entry name" value="Plug_dom"/>
</dbReference>
<dbReference type="eggNOG" id="COG4774">
    <property type="taxonomic scope" value="Bacteria"/>
</dbReference>
<dbReference type="PATRIC" id="fig|1301098.3.peg.5702"/>
<accession>A0A024HQT9</accession>
<dbReference type="GO" id="GO:0015344">
    <property type="term" value="F:siderophore uptake transmembrane transporter activity"/>
    <property type="evidence" value="ECO:0007669"/>
    <property type="project" value="TreeGrafter"/>
</dbReference>
<feature type="signal peptide" evidence="17">
    <location>
        <begin position="1"/>
        <end position="34"/>
    </location>
</feature>
<keyword evidence="13 14" id="KW-0998">Cell outer membrane</keyword>
<evidence type="ECO:0000256" key="17">
    <source>
        <dbReference type="SAM" id="SignalP"/>
    </source>
</evidence>
<evidence type="ECO:0000256" key="8">
    <source>
        <dbReference type="ARBA" id="ARBA00023004"/>
    </source>
</evidence>
<feature type="short sequence motif" description="TonB C-terminal box" evidence="15">
    <location>
        <begin position="789"/>
        <end position="806"/>
    </location>
</feature>
<keyword evidence="3 14" id="KW-0813">Transport</keyword>
<dbReference type="InterPro" id="IPR010105">
    <property type="entry name" value="TonB_sidphr_rcpt"/>
</dbReference>
<keyword evidence="7 17" id="KW-0732">Signal</keyword>
<comment type="similarity">
    <text evidence="2 14 16">Belongs to the TonB-dependent receptor family.</text>
</comment>
<keyword evidence="5" id="KW-0410">Iron transport</keyword>
<dbReference type="Gene3D" id="2.40.170.20">
    <property type="entry name" value="TonB-dependent receptor, beta-barrel domain"/>
    <property type="match status" value="1"/>
</dbReference>
<sequence length="806" mass="87727">MKAQPSRRPALPLKPLALALFSALAGAAALPSSAAQPGAQFEARFAFDLPAQPLPQALGAFSRVTGLSLVYSDEAPYSVQAPALRGQYSATEALEHLLSGSGLRYRALDGRSLTLERIPGDALNLGETTVSAQAEAQGYLPAPVSAIGRSDTPVLETPQSIVSVPEQVLRDQKPRNLDDALGNVSGITQANTLGGTQDAVMKRGFGDNRDGSIMRDGLPSVLGRNLTASADHVEVLKGPASLLYGIQDPGGVVNVVSKKPQLEQHNEVTLRGSTYAHGKQGSGGQLDTTGGLGDSGLAYRLIVDQQDENYWRDFGQQRETLVAPSLAWYGDATTVNLSYEHREFKTPFDRGTAIDPRTNKPLDIPRTRRLDEPFNITEGRSDLTRLDIEHQLDEQWKAHFAYGWTRETYDDNQARVTAVNSSKGTVTRRVDGTHGAVSSDSFATAGLNGDLQWGGFRHELLLGVDSEKRKIFRADLIRSTRTNTLDYNDPVYGQVAPATTVSASDSDQTDKLRSDSLFLQDSWHLDEHWILVAGGRYQMYDQYAGRGRPFQANTDINGQKWVPRAGVVYKIDDELSLYGSYTKSFKPNSTIAPLSTGQVIDSSIQPEEATSWEIGAKLDMPERFSGNLALFDIRKRNVLVNQLDSNGDTVVRTAGKVRSYGAELDLAGQLSERWSLIGSYAWLDAEVTEDPELEGNRLQNVAKQTASLSAVYDAGSIFGGDKLRLGSGARYVGKRAGDPANSFELPSYTVADAFASYDTRLGGHDVGFQFNVKNLFDRTYYPSAANTYYVAVGEPRQFEVSATVGF</sequence>
<dbReference type="GO" id="GO:0015891">
    <property type="term" value="P:siderophore transport"/>
    <property type="evidence" value="ECO:0007669"/>
    <property type="project" value="InterPro"/>
</dbReference>
<evidence type="ECO:0000256" key="12">
    <source>
        <dbReference type="ARBA" id="ARBA00023170"/>
    </source>
</evidence>
<dbReference type="EMBL" id="HG322950">
    <property type="protein sequence ID" value="CDF87027.1"/>
    <property type="molecule type" value="Genomic_DNA"/>
</dbReference>
<keyword evidence="6 14" id="KW-0812">Transmembrane</keyword>
<dbReference type="PANTHER" id="PTHR32552">
    <property type="entry name" value="FERRICHROME IRON RECEPTOR-RELATED"/>
    <property type="match status" value="1"/>
</dbReference>
<evidence type="ECO:0000256" key="13">
    <source>
        <dbReference type="ARBA" id="ARBA00023237"/>
    </source>
</evidence>
<dbReference type="Pfam" id="PF07660">
    <property type="entry name" value="STN"/>
    <property type="match status" value="1"/>
</dbReference>
<dbReference type="PROSITE" id="PS52016">
    <property type="entry name" value="TONB_DEPENDENT_REC_3"/>
    <property type="match status" value="1"/>
</dbReference>
<dbReference type="RefSeq" id="WP_043256570.1">
    <property type="nucleotide sequence ID" value="NZ_HG322950.1"/>
</dbReference>
<keyword evidence="11 14" id="KW-0472">Membrane</keyword>
<dbReference type="SMART" id="SM00965">
    <property type="entry name" value="STN"/>
    <property type="match status" value="1"/>
</dbReference>
<keyword evidence="4 14" id="KW-1134">Transmembrane beta strand</keyword>
<dbReference type="PROSITE" id="PS01156">
    <property type="entry name" value="TONB_DEPENDENT_REC_2"/>
    <property type="match status" value="1"/>
</dbReference>
<keyword evidence="12 19" id="KW-0675">Receptor</keyword>
<name>A0A024HQT9_PSEKB</name>
<evidence type="ECO:0000256" key="2">
    <source>
        <dbReference type="ARBA" id="ARBA00009810"/>
    </source>
</evidence>
<feature type="domain" description="Secretin/TonB short N-terminal" evidence="18">
    <location>
        <begin position="67"/>
        <end position="118"/>
    </location>
</feature>
<evidence type="ECO:0000256" key="14">
    <source>
        <dbReference type="PROSITE-ProRule" id="PRU01360"/>
    </source>
</evidence>
<dbReference type="KEGG" id="pkc:PKB_5722"/>
<dbReference type="HOGENOM" id="CLU_008287_9_4_6"/>
<evidence type="ECO:0000256" key="15">
    <source>
        <dbReference type="PROSITE-ProRule" id="PRU10144"/>
    </source>
</evidence>
<evidence type="ECO:0000256" key="16">
    <source>
        <dbReference type="RuleBase" id="RU003357"/>
    </source>
</evidence>
<dbReference type="AlphaFoldDB" id="A0A024HQT9"/>
<reference evidence="19 20" key="2">
    <citation type="submission" date="2014-05" db="EMBL/GenBank/DDBJ databases">
        <title>Genome sequence of the 3-chlorobenzoate degrading bacterium Pseudomonas knackmussii B13 shows multiple evidence for horizontal gene transfer.</title>
        <authorList>
            <person name="Miyazaki R."/>
            <person name="Bertelli C."/>
            <person name="Falquet L."/>
            <person name="Robinson-Rechavi M."/>
            <person name="Gharib W."/>
            <person name="Roy S."/>
            <person name="Van der Meer J.R."/>
        </authorList>
    </citation>
    <scope>NUCLEOTIDE SEQUENCE [LARGE SCALE GENOMIC DNA]</scope>
    <source>
        <strain evidence="19 20">B13</strain>
    </source>
</reference>
<keyword evidence="8" id="KW-0408">Iron</keyword>
<dbReference type="InterPro" id="IPR039426">
    <property type="entry name" value="TonB-dep_rcpt-like"/>
</dbReference>
<dbReference type="SUPFAM" id="SSF56935">
    <property type="entry name" value="Porins"/>
    <property type="match status" value="1"/>
</dbReference>
<keyword evidence="9" id="KW-0406">Ion transport</keyword>
<protein>
    <submittedName>
        <fullName evidence="19">Putative TonB-dependent receptor</fullName>
    </submittedName>
</protein>
<evidence type="ECO:0000256" key="5">
    <source>
        <dbReference type="ARBA" id="ARBA00022496"/>
    </source>
</evidence>
<dbReference type="Pfam" id="PF00593">
    <property type="entry name" value="TonB_dep_Rec_b-barrel"/>
    <property type="match status" value="1"/>
</dbReference>
<reference evidence="19 20" key="1">
    <citation type="submission" date="2013-03" db="EMBL/GenBank/DDBJ databases">
        <authorList>
            <person name="Linke B."/>
        </authorList>
    </citation>
    <scope>NUCLEOTIDE SEQUENCE [LARGE SCALE GENOMIC DNA]</scope>
    <source>
        <strain evidence="19 20">B13</strain>
    </source>
</reference>
<dbReference type="GO" id="GO:0038023">
    <property type="term" value="F:signaling receptor activity"/>
    <property type="evidence" value="ECO:0007669"/>
    <property type="project" value="InterPro"/>
</dbReference>
<dbReference type="Gene3D" id="3.55.50.30">
    <property type="match status" value="1"/>
</dbReference>
<evidence type="ECO:0000313" key="20">
    <source>
        <dbReference type="Proteomes" id="UP000025241"/>
    </source>
</evidence>
<evidence type="ECO:0000256" key="11">
    <source>
        <dbReference type="ARBA" id="ARBA00023136"/>
    </source>
</evidence>
<evidence type="ECO:0000256" key="1">
    <source>
        <dbReference type="ARBA" id="ARBA00004571"/>
    </source>
</evidence>
<organism evidence="19 20">
    <name type="scientific">Pseudomonas knackmussii (strain DSM 6978 / CCUG 54928 / LMG 23759 / B13)</name>
    <dbReference type="NCBI Taxonomy" id="1301098"/>
    <lineage>
        <taxon>Bacteria</taxon>
        <taxon>Pseudomonadati</taxon>
        <taxon>Pseudomonadota</taxon>
        <taxon>Gammaproteobacteria</taxon>
        <taxon>Pseudomonadales</taxon>
        <taxon>Pseudomonadaceae</taxon>
        <taxon>Pseudomonas</taxon>
    </lineage>
</organism>
<evidence type="ECO:0000256" key="7">
    <source>
        <dbReference type="ARBA" id="ARBA00022729"/>
    </source>
</evidence>
<dbReference type="InterPro" id="IPR036942">
    <property type="entry name" value="Beta-barrel_TonB_sf"/>
</dbReference>
<evidence type="ECO:0000256" key="10">
    <source>
        <dbReference type="ARBA" id="ARBA00023077"/>
    </source>
</evidence>
<evidence type="ECO:0000256" key="6">
    <source>
        <dbReference type="ARBA" id="ARBA00022692"/>
    </source>
</evidence>
<dbReference type="InterPro" id="IPR037066">
    <property type="entry name" value="Plug_dom_sf"/>
</dbReference>
<dbReference type="Pfam" id="PF07715">
    <property type="entry name" value="Plug"/>
    <property type="match status" value="1"/>
</dbReference>
<proteinExistence type="inferred from homology"/>
<dbReference type="FunFam" id="2.40.170.20:FF:000005">
    <property type="entry name" value="TonB-dependent siderophore receptor"/>
    <property type="match status" value="1"/>
</dbReference>
<dbReference type="InterPro" id="IPR011662">
    <property type="entry name" value="Secretin/TonB_short_N"/>
</dbReference>
<gene>
    <name evidence="19" type="ORF">PKB_5722</name>
</gene>
<evidence type="ECO:0000256" key="9">
    <source>
        <dbReference type="ARBA" id="ARBA00023065"/>
    </source>
</evidence>
<dbReference type="InterPro" id="IPR000531">
    <property type="entry name" value="Beta-barrel_TonB"/>
</dbReference>
<dbReference type="OrthoDB" id="127311at2"/>
<dbReference type="STRING" id="1301098.PKB_5722"/>
<evidence type="ECO:0000256" key="4">
    <source>
        <dbReference type="ARBA" id="ARBA00022452"/>
    </source>
</evidence>
<dbReference type="PANTHER" id="PTHR32552:SF85">
    <property type="entry name" value="BLL7968 PROTEIN"/>
    <property type="match status" value="1"/>
</dbReference>